<dbReference type="AlphaFoldDB" id="A0A7S2HTC4"/>
<gene>
    <name evidence="1" type="ORF">CBRE1094_LOCUS28881</name>
</gene>
<accession>A0A7S2HTC4</accession>
<sequence>MSAIRVAHEVAYNNLTLELRAEAASACPAGVVPLIRSCLHAEPRERPAFNTLVAHLQHVHSQDEEETPPFASSLDSIAAVRSAAASVPLGLPARIRTAPPPDQPIN</sequence>
<evidence type="ECO:0008006" key="2">
    <source>
        <dbReference type="Google" id="ProtNLM"/>
    </source>
</evidence>
<protein>
    <recommendedName>
        <fullName evidence="2">Serine-threonine/tyrosine-protein kinase catalytic domain-containing protein</fullName>
    </recommendedName>
</protein>
<evidence type="ECO:0000313" key="1">
    <source>
        <dbReference type="EMBL" id="CAD9499612.1"/>
    </source>
</evidence>
<name>A0A7S2HTC4_9EUKA</name>
<dbReference type="SUPFAM" id="SSF56112">
    <property type="entry name" value="Protein kinase-like (PK-like)"/>
    <property type="match status" value="1"/>
</dbReference>
<dbReference type="Gene3D" id="1.10.510.10">
    <property type="entry name" value="Transferase(Phosphotransferase) domain 1"/>
    <property type="match status" value="1"/>
</dbReference>
<organism evidence="1">
    <name type="scientific">Haptolina brevifila</name>
    <dbReference type="NCBI Taxonomy" id="156173"/>
    <lineage>
        <taxon>Eukaryota</taxon>
        <taxon>Haptista</taxon>
        <taxon>Haptophyta</taxon>
        <taxon>Prymnesiophyceae</taxon>
        <taxon>Prymnesiales</taxon>
        <taxon>Prymnesiaceae</taxon>
        <taxon>Haptolina</taxon>
    </lineage>
</organism>
<dbReference type="InterPro" id="IPR011009">
    <property type="entry name" value="Kinase-like_dom_sf"/>
</dbReference>
<dbReference type="EMBL" id="HBGU01052894">
    <property type="protein sequence ID" value="CAD9499612.1"/>
    <property type="molecule type" value="Transcribed_RNA"/>
</dbReference>
<proteinExistence type="predicted"/>
<reference evidence="1" key="1">
    <citation type="submission" date="2021-01" db="EMBL/GenBank/DDBJ databases">
        <authorList>
            <person name="Corre E."/>
            <person name="Pelletier E."/>
            <person name="Niang G."/>
            <person name="Scheremetjew M."/>
            <person name="Finn R."/>
            <person name="Kale V."/>
            <person name="Holt S."/>
            <person name="Cochrane G."/>
            <person name="Meng A."/>
            <person name="Brown T."/>
            <person name="Cohen L."/>
        </authorList>
    </citation>
    <scope>NUCLEOTIDE SEQUENCE</scope>
    <source>
        <strain evidence="1">UTEX LB 985</strain>
    </source>
</reference>